<keyword evidence="1" id="KW-0677">Repeat</keyword>
<feature type="transmembrane region" description="Helical" evidence="3">
    <location>
        <begin position="94"/>
        <end position="115"/>
    </location>
</feature>
<dbReference type="PANTHER" id="PTHR44227:SF3">
    <property type="entry name" value="PROTEIN O-MANNOSYL-TRANSFERASE TMTC4"/>
    <property type="match status" value="1"/>
</dbReference>
<gene>
    <name evidence="4" type="ORF">C8D91_0103</name>
</gene>
<accession>A0A4R6XZM5</accession>
<evidence type="ECO:0000256" key="2">
    <source>
        <dbReference type="ARBA" id="ARBA00022803"/>
    </source>
</evidence>
<feature type="transmembrane region" description="Helical" evidence="3">
    <location>
        <begin position="228"/>
        <end position="246"/>
    </location>
</feature>
<keyword evidence="3" id="KW-1133">Transmembrane helix</keyword>
<evidence type="ECO:0000313" key="5">
    <source>
        <dbReference type="Proteomes" id="UP000295724"/>
    </source>
</evidence>
<feature type="transmembrane region" description="Helical" evidence="3">
    <location>
        <begin position="201"/>
        <end position="216"/>
    </location>
</feature>
<reference evidence="4 5" key="1">
    <citation type="submission" date="2019-03" db="EMBL/GenBank/DDBJ databases">
        <title>Genomic Encyclopedia of Type Strains, Phase IV (KMG-IV): sequencing the most valuable type-strain genomes for metagenomic binning, comparative biology and taxonomic classification.</title>
        <authorList>
            <person name="Goeker M."/>
        </authorList>
    </citation>
    <scope>NUCLEOTIDE SEQUENCE [LARGE SCALE GENOMIC DNA]</scope>
    <source>
        <strain evidence="4 5">DSM 25488</strain>
    </source>
</reference>
<keyword evidence="5" id="KW-1185">Reference proteome</keyword>
<sequence length="642" mass="74563">MNSYIKPIFLCSLIVLIVAFVYLPALSGGFIFDDFNNLNLLAFMQGEFSWEHLQTYLASQKSGPVGRPIASLSFLLDAMNWPVESERPFKVTNLIIHLINTVLLFVLLVKLFGLFEAKKQHRYWLAFIACFLWAVHPFFVSTTMYVVQRMAMLPATFTLIGMLVYIKGRTMLPNKPMTSLLLMVFGVWGCSLLAILSKENGVLLLVHIWLLEYLLLRKQLANPLPKKPYYIIIVMPVVALLCALVYKLPDHISYYDVRNFDMYERLLTQSRMMFKYLYYLWVPDYLTEGVFNDGIVISKSLMQPVTTLFSLFGVVLLLVTAWVFRIKWPLFAFAVLFYFIGHALESTYLPLELYFEHRNYLPAMFMFVPVSLLMFKLRNQPKLYYTIPCILILFLTFLTFLRANVWGNNLMLHYETAQKYPESARAANMTASLFAWEGQYDKALEMLDYGIQNHPKIQLRLNKVAVLCELNRVKEVDLKNVIIDIKKTDLVKDDLTAYRDFVRNLIQRDCYNNYGEAYAQKFLDAFKNNNLFNASQTARKFYYFQNATIQAKLFKLQASLESFKSIISEVDGLADDPVFESTALSAVDYLKQFDVDKGVELAEYYKNYCLQNFTDCDSIFLNKLREKIENEGKNNTDNPSQK</sequence>
<evidence type="ECO:0000256" key="3">
    <source>
        <dbReference type="SAM" id="Phobius"/>
    </source>
</evidence>
<evidence type="ECO:0008006" key="6">
    <source>
        <dbReference type="Google" id="ProtNLM"/>
    </source>
</evidence>
<comment type="caution">
    <text evidence="4">The sequence shown here is derived from an EMBL/GenBank/DDBJ whole genome shotgun (WGS) entry which is preliminary data.</text>
</comment>
<feature type="transmembrane region" description="Helical" evidence="3">
    <location>
        <begin position="7"/>
        <end position="32"/>
    </location>
</feature>
<dbReference type="AlphaFoldDB" id="A0A4R6XZM5"/>
<name>A0A4R6XZM5_9GAMM</name>
<dbReference type="RefSeq" id="WP_099018102.1">
    <property type="nucleotide sequence ID" value="NZ_NIHB01000001.1"/>
</dbReference>
<feature type="transmembrane region" description="Helical" evidence="3">
    <location>
        <begin position="330"/>
        <end position="348"/>
    </location>
</feature>
<evidence type="ECO:0000313" key="4">
    <source>
        <dbReference type="EMBL" id="TDR23243.1"/>
    </source>
</evidence>
<feature type="transmembrane region" description="Helical" evidence="3">
    <location>
        <begin position="305"/>
        <end position="324"/>
    </location>
</feature>
<feature type="transmembrane region" description="Helical" evidence="3">
    <location>
        <begin position="146"/>
        <end position="166"/>
    </location>
</feature>
<dbReference type="PANTHER" id="PTHR44227">
    <property type="match status" value="1"/>
</dbReference>
<dbReference type="OrthoDB" id="8566379at2"/>
<protein>
    <recommendedName>
        <fullName evidence="6">Tetratricopeptide repeat protein</fullName>
    </recommendedName>
</protein>
<feature type="transmembrane region" description="Helical" evidence="3">
    <location>
        <begin position="360"/>
        <end position="377"/>
    </location>
</feature>
<keyword evidence="2" id="KW-0802">TPR repeat</keyword>
<dbReference type="InterPro" id="IPR052346">
    <property type="entry name" value="O-mannosyl-transferase_TMTC"/>
</dbReference>
<keyword evidence="3" id="KW-0472">Membrane</keyword>
<keyword evidence="3" id="KW-0812">Transmembrane</keyword>
<feature type="transmembrane region" description="Helical" evidence="3">
    <location>
        <begin position="122"/>
        <end position="140"/>
    </location>
</feature>
<dbReference type="Proteomes" id="UP000295724">
    <property type="component" value="Unassembled WGS sequence"/>
</dbReference>
<organism evidence="4 5">
    <name type="scientific">Marinicella litoralis</name>
    <dbReference type="NCBI Taxonomy" id="644220"/>
    <lineage>
        <taxon>Bacteria</taxon>
        <taxon>Pseudomonadati</taxon>
        <taxon>Pseudomonadota</taxon>
        <taxon>Gammaproteobacteria</taxon>
        <taxon>Lysobacterales</taxon>
        <taxon>Marinicellaceae</taxon>
        <taxon>Marinicella</taxon>
    </lineage>
</organism>
<proteinExistence type="predicted"/>
<feature type="transmembrane region" description="Helical" evidence="3">
    <location>
        <begin position="383"/>
        <end position="401"/>
    </location>
</feature>
<feature type="transmembrane region" description="Helical" evidence="3">
    <location>
        <begin position="178"/>
        <end position="195"/>
    </location>
</feature>
<dbReference type="EMBL" id="SNZB01000001">
    <property type="protein sequence ID" value="TDR23243.1"/>
    <property type="molecule type" value="Genomic_DNA"/>
</dbReference>
<evidence type="ECO:0000256" key="1">
    <source>
        <dbReference type="ARBA" id="ARBA00022737"/>
    </source>
</evidence>